<dbReference type="EMBL" id="JACEFG010000002">
    <property type="protein sequence ID" value="MBA2175265.1"/>
    <property type="molecule type" value="Genomic_DNA"/>
</dbReference>
<protein>
    <submittedName>
        <fullName evidence="11">Methyl-accepting chemotaxis protein</fullName>
    </submittedName>
</protein>
<evidence type="ECO:0000256" key="4">
    <source>
        <dbReference type="ARBA" id="ARBA00023224"/>
    </source>
</evidence>
<dbReference type="PROSITE" id="PS50885">
    <property type="entry name" value="HAMP"/>
    <property type="match status" value="1"/>
</dbReference>
<evidence type="ECO:0000256" key="7">
    <source>
        <dbReference type="SAM" id="Coils"/>
    </source>
</evidence>
<dbReference type="Proteomes" id="UP000571017">
    <property type="component" value="Unassembled WGS sequence"/>
</dbReference>
<keyword evidence="8" id="KW-1133">Transmembrane helix</keyword>
<comment type="subcellular location">
    <subcellularLocation>
        <location evidence="1">Cell membrane</location>
    </subcellularLocation>
</comment>
<dbReference type="GO" id="GO:0004888">
    <property type="term" value="F:transmembrane signaling receptor activity"/>
    <property type="evidence" value="ECO:0007669"/>
    <property type="project" value="InterPro"/>
</dbReference>
<evidence type="ECO:0000259" key="10">
    <source>
        <dbReference type="PROSITE" id="PS50885"/>
    </source>
</evidence>
<gene>
    <name evidence="11" type="ORF">H0266_10195</name>
</gene>
<evidence type="ECO:0000256" key="6">
    <source>
        <dbReference type="PROSITE-ProRule" id="PRU00284"/>
    </source>
</evidence>
<evidence type="ECO:0000256" key="8">
    <source>
        <dbReference type="SAM" id="Phobius"/>
    </source>
</evidence>
<dbReference type="RefSeq" id="WP_181472291.1">
    <property type="nucleotide sequence ID" value="NZ_JACEFG010000002.1"/>
</dbReference>
<dbReference type="SMART" id="SM00283">
    <property type="entry name" value="MA"/>
    <property type="match status" value="1"/>
</dbReference>
<comment type="similarity">
    <text evidence="5">Belongs to the methyl-accepting chemotaxis (MCP) protein family.</text>
</comment>
<dbReference type="InterPro" id="IPR004090">
    <property type="entry name" value="Chemotax_Me-accpt_rcpt"/>
</dbReference>
<evidence type="ECO:0000313" key="11">
    <source>
        <dbReference type="EMBL" id="MBA2175265.1"/>
    </source>
</evidence>
<dbReference type="PRINTS" id="PR00260">
    <property type="entry name" value="CHEMTRNSDUCR"/>
</dbReference>
<dbReference type="SMART" id="SM00304">
    <property type="entry name" value="HAMP"/>
    <property type="match status" value="1"/>
</dbReference>
<dbReference type="SUPFAM" id="SSF58104">
    <property type="entry name" value="Methyl-accepting chemotaxis protein (MCP) signaling domain"/>
    <property type="match status" value="1"/>
</dbReference>
<sequence length="433" mass="47572">MSKQYKFSLRLKLVLFITGLAIVTYSFTALFIYGLHDAVQSFWAISEQTFTIITLLLGIFWSGVLGFFMSGFITRPLNRLEKVASLAADGNLTERVSVPKSDDEIRSLSLAFNSMIDHLSHVIENIDRHFEGTNQSVIHLKTAADQATEQARMISLTTQEISKGAEMSASSVQQNAESVEEATALADQVQQKAQQSRMKSNQMMSVLMDSEKSVHELIQGIQQVANEQEQSLKDVARLNQNAQEVEHIISLVGDISEQTNLLALNASIEAARAGEHGKGFAVVADEVRKLADQSASSVQKISGLIGTIQSDVALVVTQMNQQMERSTKEAEKGQETTQAIQLMNNSVNDVDLAIQDISEIVEKQLTSIQKSAKQSQDVAAVAEETSAGAEEVSASIQEQTSVIENMDELANALERQAQGLKDQIHRFRLTENK</sequence>
<keyword evidence="2" id="KW-1003">Cell membrane</keyword>
<evidence type="ECO:0000259" key="9">
    <source>
        <dbReference type="PROSITE" id="PS50111"/>
    </source>
</evidence>
<evidence type="ECO:0000256" key="3">
    <source>
        <dbReference type="ARBA" id="ARBA00023136"/>
    </source>
</evidence>
<dbReference type="CDD" id="cd06225">
    <property type="entry name" value="HAMP"/>
    <property type="match status" value="1"/>
</dbReference>
<feature type="coiled-coil region" evidence="7">
    <location>
        <begin position="179"/>
        <end position="245"/>
    </location>
</feature>
<feature type="domain" description="HAMP" evidence="10">
    <location>
        <begin position="71"/>
        <end position="124"/>
    </location>
</feature>
<name>A0A838CU12_9BACI</name>
<dbReference type="PANTHER" id="PTHR32089:SF112">
    <property type="entry name" value="LYSOZYME-LIKE PROTEIN-RELATED"/>
    <property type="match status" value="1"/>
</dbReference>
<evidence type="ECO:0000256" key="5">
    <source>
        <dbReference type="ARBA" id="ARBA00029447"/>
    </source>
</evidence>
<organism evidence="11 12">
    <name type="scientific">Halobacillus locisalis</name>
    <dbReference type="NCBI Taxonomy" id="220753"/>
    <lineage>
        <taxon>Bacteria</taxon>
        <taxon>Bacillati</taxon>
        <taxon>Bacillota</taxon>
        <taxon>Bacilli</taxon>
        <taxon>Bacillales</taxon>
        <taxon>Bacillaceae</taxon>
        <taxon>Halobacillus</taxon>
    </lineage>
</organism>
<dbReference type="GO" id="GO:0007165">
    <property type="term" value="P:signal transduction"/>
    <property type="evidence" value="ECO:0007669"/>
    <property type="project" value="UniProtKB-KW"/>
</dbReference>
<dbReference type="AlphaFoldDB" id="A0A838CU12"/>
<dbReference type="Pfam" id="PF00672">
    <property type="entry name" value="HAMP"/>
    <property type="match status" value="1"/>
</dbReference>
<dbReference type="InterPro" id="IPR004089">
    <property type="entry name" value="MCPsignal_dom"/>
</dbReference>
<dbReference type="Gene3D" id="1.10.287.950">
    <property type="entry name" value="Methyl-accepting chemotaxis protein"/>
    <property type="match status" value="1"/>
</dbReference>
<feature type="transmembrane region" description="Helical" evidence="8">
    <location>
        <begin position="52"/>
        <end position="73"/>
    </location>
</feature>
<keyword evidence="4 6" id="KW-0807">Transducer</keyword>
<feature type="coiled-coil region" evidence="7">
    <location>
        <begin position="396"/>
        <end position="430"/>
    </location>
</feature>
<dbReference type="Pfam" id="PF00015">
    <property type="entry name" value="MCPsignal"/>
    <property type="match status" value="1"/>
</dbReference>
<dbReference type="PANTHER" id="PTHR32089">
    <property type="entry name" value="METHYL-ACCEPTING CHEMOTAXIS PROTEIN MCPB"/>
    <property type="match status" value="1"/>
</dbReference>
<proteinExistence type="inferred from homology"/>
<keyword evidence="12" id="KW-1185">Reference proteome</keyword>
<feature type="domain" description="Methyl-accepting transducer" evidence="9">
    <location>
        <begin position="143"/>
        <end position="379"/>
    </location>
</feature>
<reference evidence="11 12" key="1">
    <citation type="journal article" date="2004" name="Extremophiles">
        <title>Halobacillus locisalis sp. nov., a halophilic bacterium isolated from a marine solar saltern of the Yellow Sea in Korea.</title>
        <authorList>
            <person name="Yoon J.H."/>
            <person name="Kang K.H."/>
            <person name="Oh T.K."/>
            <person name="Park Y.H."/>
        </authorList>
    </citation>
    <scope>NUCLEOTIDE SEQUENCE [LARGE SCALE GENOMIC DNA]</scope>
    <source>
        <strain evidence="11 12">KCTC 3788</strain>
    </source>
</reference>
<dbReference type="GO" id="GO:0006935">
    <property type="term" value="P:chemotaxis"/>
    <property type="evidence" value="ECO:0007669"/>
    <property type="project" value="InterPro"/>
</dbReference>
<comment type="caution">
    <text evidence="11">The sequence shown here is derived from an EMBL/GenBank/DDBJ whole genome shotgun (WGS) entry which is preliminary data.</text>
</comment>
<keyword evidence="7" id="KW-0175">Coiled coil</keyword>
<dbReference type="Gene3D" id="6.10.340.10">
    <property type="match status" value="1"/>
</dbReference>
<keyword evidence="8" id="KW-0812">Transmembrane</keyword>
<dbReference type="PROSITE" id="PS50111">
    <property type="entry name" value="CHEMOTAXIS_TRANSDUC_2"/>
    <property type="match status" value="1"/>
</dbReference>
<dbReference type="InterPro" id="IPR003660">
    <property type="entry name" value="HAMP_dom"/>
</dbReference>
<evidence type="ECO:0000256" key="1">
    <source>
        <dbReference type="ARBA" id="ARBA00004236"/>
    </source>
</evidence>
<accession>A0A838CU12</accession>
<evidence type="ECO:0000256" key="2">
    <source>
        <dbReference type="ARBA" id="ARBA00022475"/>
    </source>
</evidence>
<keyword evidence="3 8" id="KW-0472">Membrane</keyword>
<evidence type="ECO:0000313" key="12">
    <source>
        <dbReference type="Proteomes" id="UP000571017"/>
    </source>
</evidence>
<feature type="transmembrane region" description="Helical" evidence="8">
    <location>
        <begin position="12"/>
        <end position="32"/>
    </location>
</feature>
<dbReference type="GO" id="GO:0005886">
    <property type="term" value="C:plasma membrane"/>
    <property type="evidence" value="ECO:0007669"/>
    <property type="project" value="UniProtKB-SubCell"/>
</dbReference>